<accession>A0ACC0W1M6</accession>
<evidence type="ECO:0000313" key="2">
    <source>
        <dbReference type="Proteomes" id="UP001163321"/>
    </source>
</evidence>
<reference evidence="1 2" key="1">
    <citation type="journal article" date="2022" name="bioRxiv">
        <title>The genome of the oomycete Peronosclerospora sorghi, a cosmopolitan pathogen of maize and sorghum, is inflated with dispersed pseudogenes.</title>
        <authorList>
            <person name="Fletcher K."/>
            <person name="Martin F."/>
            <person name="Isakeit T."/>
            <person name="Cavanaugh K."/>
            <person name="Magill C."/>
            <person name="Michelmore R."/>
        </authorList>
    </citation>
    <scope>NUCLEOTIDE SEQUENCE [LARGE SCALE GENOMIC DNA]</scope>
    <source>
        <strain evidence="1">P6</strain>
    </source>
</reference>
<name>A0ACC0W1M6_9STRA</name>
<dbReference type="EMBL" id="CM047583">
    <property type="protein sequence ID" value="KAI9912357.1"/>
    <property type="molecule type" value="Genomic_DNA"/>
</dbReference>
<keyword evidence="2" id="KW-1185">Reference proteome</keyword>
<gene>
    <name evidence="1" type="ORF">PsorP6_005748</name>
</gene>
<dbReference type="Proteomes" id="UP001163321">
    <property type="component" value="Chromosome 4"/>
</dbReference>
<comment type="caution">
    <text evidence="1">The sequence shown here is derived from an EMBL/GenBank/DDBJ whole genome shotgun (WGS) entry which is preliminary data.</text>
</comment>
<proteinExistence type="predicted"/>
<organism evidence="1 2">
    <name type="scientific">Peronosclerospora sorghi</name>
    <dbReference type="NCBI Taxonomy" id="230839"/>
    <lineage>
        <taxon>Eukaryota</taxon>
        <taxon>Sar</taxon>
        <taxon>Stramenopiles</taxon>
        <taxon>Oomycota</taxon>
        <taxon>Peronosporomycetes</taxon>
        <taxon>Peronosporales</taxon>
        <taxon>Peronosporaceae</taxon>
        <taxon>Peronosclerospora</taxon>
    </lineage>
</organism>
<protein>
    <submittedName>
        <fullName evidence="1">Uncharacterized protein</fullName>
    </submittedName>
</protein>
<sequence>MVLLTPDDIDNFRPKMKRVLFKVMSLHSPHRTGRNDIEKPRLELQQARERGEVEFNEYVNDEQELWRLFIGFTEMRDLA</sequence>
<evidence type="ECO:0000313" key="1">
    <source>
        <dbReference type="EMBL" id="KAI9912357.1"/>
    </source>
</evidence>